<dbReference type="InterPro" id="IPR001482">
    <property type="entry name" value="T2SS/T4SS_dom"/>
</dbReference>
<keyword evidence="3" id="KW-0067">ATP-binding</keyword>
<dbReference type="PANTHER" id="PTHR30258">
    <property type="entry name" value="TYPE II SECRETION SYSTEM PROTEIN GSPE-RELATED"/>
    <property type="match status" value="1"/>
</dbReference>
<dbReference type="InterPro" id="IPR027417">
    <property type="entry name" value="P-loop_NTPase"/>
</dbReference>
<dbReference type="CDD" id="cd01129">
    <property type="entry name" value="PulE-GspE-like"/>
    <property type="match status" value="1"/>
</dbReference>
<organism evidence="5 6">
    <name type="scientific">Shouchella clausii</name>
    <name type="common">Alkalihalobacillus clausii</name>
    <dbReference type="NCBI Taxonomy" id="79880"/>
    <lineage>
        <taxon>Bacteria</taxon>
        <taxon>Bacillati</taxon>
        <taxon>Bacillota</taxon>
        <taxon>Bacilli</taxon>
        <taxon>Bacillales</taxon>
        <taxon>Bacillaceae</taxon>
        <taxon>Shouchella</taxon>
    </lineage>
</organism>
<dbReference type="Gene3D" id="3.30.450.90">
    <property type="match status" value="1"/>
</dbReference>
<reference evidence="5 6" key="1">
    <citation type="submission" date="2017-07" db="EMBL/GenBank/DDBJ databases">
        <title>Isolation and whole genome analysis of endospore-forming bacteria from heroin.</title>
        <authorList>
            <person name="Kalinowski J."/>
            <person name="Ahrens B."/>
            <person name="Al-Dilaimi A."/>
            <person name="Winkler A."/>
            <person name="Wibberg D."/>
            <person name="Schleenbecker U."/>
            <person name="Ruckert C."/>
            <person name="Wolfel R."/>
            <person name="Grass G."/>
        </authorList>
    </citation>
    <scope>NUCLEOTIDE SEQUENCE [LARGE SCALE GENOMIC DNA]</scope>
    <source>
        <strain evidence="5 6">7523-2</strain>
    </source>
</reference>
<dbReference type="SUPFAM" id="SSF52540">
    <property type="entry name" value="P-loop containing nucleoside triphosphate hydrolases"/>
    <property type="match status" value="1"/>
</dbReference>
<dbReference type="Gene3D" id="3.40.50.300">
    <property type="entry name" value="P-loop containing nucleotide triphosphate hydrolases"/>
    <property type="match status" value="1"/>
</dbReference>
<dbReference type="PANTHER" id="PTHR30258:SF2">
    <property type="entry name" value="COMG OPERON PROTEIN 1"/>
    <property type="match status" value="1"/>
</dbReference>
<evidence type="ECO:0000256" key="2">
    <source>
        <dbReference type="ARBA" id="ARBA00022741"/>
    </source>
</evidence>
<feature type="domain" description="Bacterial type II secretion system protein E" evidence="4">
    <location>
        <begin position="244"/>
        <end position="258"/>
    </location>
</feature>
<dbReference type="GO" id="GO:0016887">
    <property type="term" value="F:ATP hydrolysis activity"/>
    <property type="evidence" value="ECO:0007669"/>
    <property type="project" value="TreeGrafter"/>
</dbReference>
<dbReference type="SMART" id="SM00382">
    <property type="entry name" value="AAA"/>
    <property type="match status" value="1"/>
</dbReference>
<comment type="caution">
    <text evidence="5">The sequence shown here is derived from an EMBL/GenBank/DDBJ whole genome shotgun (WGS) entry which is preliminary data.</text>
</comment>
<dbReference type="Proteomes" id="UP000216133">
    <property type="component" value="Unassembled WGS sequence"/>
</dbReference>
<evidence type="ECO:0000256" key="1">
    <source>
        <dbReference type="ARBA" id="ARBA00006611"/>
    </source>
</evidence>
<comment type="similarity">
    <text evidence="1">Belongs to the GSP E family.</text>
</comment>
<evidence type="ECO:0000259" key="4">
    <source>
        <dbReference type="PROSITE" id="PS00662"/>
    </source>
</evidence>
<evidence type="ECO:0000313" key="5">
    <source>
        <dbReference type="EMBL" id="PAF25543.1"/>
    </source>
</evidence>
<proteinExistence type="inferred from homology"/>
<gene>
    <name evidence="5" type="ORF">CHH61_13205</name>
</gene>
<dbReference type="EMBL" id="NPBS01000068">
    <property type="protein sequence ID" value="PAF25543.1"/>
    <property type="molecule type" value="Genomic_DNA"/>
</dbReference>
<dbReference type="AlphaFoldDB" id="A0A268RZ61"/>
<keyword evidence="2" id="KW-0547">Nucleotide-binding</keyword>
<evidence type="ECO:0000256" key="3">
    <source>
        <dbReference type="ARBA" id="ARBA00022840"/>
    </source>
</evidence>
<protein>
    <recommendedName>
        <fullName evidence="4">Bacterial type II secretion system protein E domain-containing protein</fullName>
    </recommendedName>
</protein>
<dbReference type="GO" id="GO:0005524">
    <property type="term" value="F:ATP binding"/>
    <property type="evidence" value="ECO:0007669"/>
    <property type="project" value="UniProtKB-KW"/>
</dbReference>
<name>A0A268RZ61_SHOCL</name>
<dbReference type="PROSITE" id="PS00662">
    <property type="entry name" value="T2SP_E"/>
    <property type="match status" value="1"/>
</dbReference>
<sequence>MIDYSFREKLITKYYMKKLKRCRDLLICSEKTRKPQRRLQMADIEAKSTAILYDAFQSEASDIHLLPTSKGYLVHYRALGEIYAGETLKAEDGFRIVSYFKYACGMDIGERRKPQSKAISYDWQGNGYTLRFSTLPAKPSESLAIRISPRTTPYTLQSLSLFASDTRKFTQLAHCQNGLVLFTGATGSGKTTSVYALLDYVQQSSTKMIVTIEDPIERPIDGMVQIETNEKAGITFATALKAVLRHDPDVIVIGEIRDRNTAELALQAATTGHLVIASLHAASASLAFARLTELGVNVRVECVRAVIHQKLAKVVSKNKRVAFFEWLRKDSLSKEGDVHDISGETEALRAIRKAWAIGAIDRHTFNLLTDKGMMEVESGYR</sequence>
<accession>A0A268RZ61</accession>
<dbReference type="Pfam" id="PF00437">
    <property type="entry name" value="T2SSE"/>
    <property type="match status" value="1"/>
</dbReference>
<dbReference type="GO" id="GO:0005886">
    <property type="term" value="C:plasma membrane"/>
    <property type="evidence" value="ECO:0007669"/>
    <property type="project" value="TreeGrafter"/>
</dbReference>
<dbReference type="InterPro" id="IPR003593">
    <property type="entry name" value="AAA+_ATPase"/>
</dbReference>
<evidence type="ECO:0000313" key="6">
    <source>
        <dbReference type="Proteomes" id="UP000216133"/>
    </source>
</evidence>